<dbReference type="AlphaFoldDB" id="A0A9D1S4K2"/>
<dbReference type="NCBIfam" id="TIGR01128">
    <property type="entry name" value="holA"/>
    <property type="match status" value="1"/>
</dbReference>
<dbReference type="Gene3D" id="1.10.8.60">
    <property type="match status" value="1"/>
</dbReference>
<dbReference type="InterPro" id="IPR005790">
    <property type="entry name" value="DNA_polIII_delta"/>
</dbReference>
<keyword evidence="5" id="KW-0235">DNA replication</keyword>
<evidence type="ECO:0000313" key="11">
    <source>
        <dbReference type="EMBL" id="HIU46208.1"/>
    </source>
</evidence>
<dbReference type="InterPro" id="IPR008921">
    <property type="entry name" value="DNA_pol3_clamp-load_cplx_C"/>
</dbReference>
<dbReference type="EMBL" id="DVNK01000024">
    <property type="protein sequence ID" value="HIU46208.1"/>
    <property type="molecule type" value="Genomic_DNA"/>
</dbReference>
<evidence type="ECO:0000256" key="3">
    <source>
        <dbReference type="ARBA" id="ARBA00022679"/>
    </source>
</evidence>
<evidence type="ECO:0000256" key="6">
    <source>
        <dbReference type="ARBA" id="ARBA00022932"/>
    </source>
</evidence>
<feature type="domain" description="DNA polymerase III delta N-terminal" evidence="9">
    <location>
        <begin position="19"/>
        <end position="140"/>
    </location>
</feature>
<dbReference type="EC" id="2.7.7.7" evidence="1"/>
<accession>A0A9D1S4K2</accession>
<evidence type="ECO:0000256" key="1">
    <source>
        <dbReference type="ARBA" id="ARBA00012417"/>
    </source>
</evidence>
<comment type="caution">
    <text evidence="11">The sequence shown here is derived from an EMBL/GenBank/DDBJ whole genome shotgun (WGS) entry which is preliminary data.</text>
</comment>
<gene>
    <name evidence="11" type="primary">holA</name>
    <name evidence="11" type="ORF">IAC59_02995</name>
</gene>
<dbReference type="SUPFAM" id="SSF48019">
    <property type="entry name" value="post-AAA+ oligomerization domain-like"/>
    <property type="match status" value="1"/>
</dbReference>
<evidence type="ECO:0000256" key="2">
    <source>
        <dbReference type="ARBA" id="ARBA00017703"/>
    </source>
</evidence>
<dbReference type="GO" id="GO:0006261">
    <property type="term" value="P:DNA-templated DNA replication"/>
    <property type="evidence" value="ECO:0007669"/>
    <property type="project" value="TreeGrafter"/>
</dbReference>
<evidence type="ECO:0000259" key="9">
    <source>
        <dbReference type="Pfam" id="PF06144"/>
    </source>
</evidence>
<comment type="similarity">
    <text evidence="7">Belongs to the DNA polymerase HolA subunit family.</text>
</comment>
<dbReference type="InterPro" id="IPR048466">
    <property type="entry name" value="DNA_pol3_delta-like_C"/>
</dbReference>
<dbReference type="SUPFAM" id="SSF52540">
    <property type="entry name" value="P-loop containing nucleoside triphosphate hydrolases"/>
    <property type="match status" value="1"/>
</dbReference>
<dbReference type="Pfam" id="PF06144">
    <property type="entry name" value="DNA_pol3_delta"/>
    <property type="match status" value="1"/>
</dbReference>
<dbReference type="GO" id="GO:0009360">
    <property type="term" value="C:DNA polymerase III complex"/>
    <property type="evidence" value="ECO:0007669"/>
    <property type="project" value="InterPro"/>
</dbReference>
<dbReference type="GO" id="GO:0003677">
    <property type="term" value="F:DNA binding"/>
    <property type="evidence" value="ECO:0007669"/>
    <property type="project" value="InterPro"/>
</dbReference>
<keyword evidence="4 11" id="KW-0548">Nucleotidyltransferase</keyword>
<sequence>MNHTEFFEKLKVGYIARAYLFTGEENYVKREALHALERRLLPEGLEALNQNVLEGQVADDIIAACETLPMMAERRLVVVRDFGPLMSGQSRDEKAESERMSKYLERLPESTCLVMYMRGAADARKALYKAFASSKSAQIVEFGELSERELHAWLSKRFKALGKTISPDIAAQLKFRAGAALTRLSGEVEKLAAHAGERTEITAQDLEIVPPTLECTVFQMIDRLVERNGAQAFRMLGAMRESGEDDVRILAMITRQMRFMAQIKLMQRRKAADDEIVKALGITPYGLRNTRRQLRAFTEERLLRAYKDCVDAEFAIKSGAMSDDEALERLILNWLSA</sequence>
<dbReference type="Pfam" id="PF21694">
    <property type="entry name" value="DNA_pol3_delta_C"/>
    <property type="match status" value="1"/>
</dbReference>
<evidence type="ECO:0000256" key="8">
    <source>
        <dbReference type="ARBA" id="ARBA00049244"/>
    </source>
</evidence>
<evidence type="ECO:0000313" key="12">
    <source>
        <dbReference type="Proteomes" id="UP000824123"/>
    </source>
</evidence>
<feature type="domain" description="DNA polymerase III delta subunit-like C-terminal" evidence="10">
    <location>
        <begin position="216"/>
        <end position="333"/>
    </location>
</feature>
<protein>
    <recommendedName>
        <fullName evidence="2">DNA polymerase III subunit delta</fullName>
        <ecNumber evidence="1">2.7.7.7</ecNumber>
    </recommendedName>
</protein>
<evidence type="ECO:0000259" key="10">
    <source>
        <dbReference type="Pfam" id="PF21694"/>
    </source>
</evidence>
<evidence type="ECO:0000256" key="4">
    <source>
        <dbReference type="ARBA" id="ARBA00022695"/>
    </source>
</evidence>
<dbReference type="Proteomes" id="UP000824123">
    <property type="component" value="Unassembled WGS sequence"/>
</dbReference>
<reference evidence="11" key="2">
    <citation type="journal article" date="2021" name="PeerJ">
        <title>Extensive microbial diversity within the chicken gut microbiome revealed by metagenomics and culture.</title>
        <authorList>
            <person name="Gilroy R."/>
            <person name="Ravi A."/>
            <person name="Getino M."/>
            <person name="Pursley I."/>
            <person name="Horton D.L."/>
            <person name="Alikhan N.F."/>
            <person name="Baker D."/>
            <person name="Gharbi K."/>
            <person name="Hall N."/>
            <person name="Watson M."/>
            <person name="Adriaenssens E.M."/>
            <person name="Foster-Nyarko E."/>
            <person name="Jarju S."/>
            <person name="Secka A."/>
            <person name="Antonio M."/>
            <person name="Oren A."/>
            <person name="Chaudhuri R.R."/>
            <person name="La Ragione R."/>
            <person name="Hildebrand F."/>
            <person name="Pallen M.J."/>
        </authorList>
    </citation>
    <scope>NUCLEOTIDE SEQUENCE</scope>
    <source>
        <strain evidence="11">ChiSxjej2B14-8506</strain>
    </source>
</reference>
<evidence type="ECO:0000256" key="7">
    <source>
        <dbReference type="ARBA" id="ARBA00034754"/>
    </source>
</evidence>
<organism evidence="11 12">
    <name type="scientific">Candidatus Fimadaptatus faecigallinarum</name>
    <dbReference type="NCBI Taxonomy" id="2840814"/>
    <lineage>
        <taxon>Bacteria</taxon>
        <taxon>Bacillati</taxon>
        <taxon>Bacillota</taxon>
        <taxon>Clostridia</taxon>
        <taxon>Eubacteriales</taxon>
        <taxon>Candidatus Fimadaptatus</taxon>
    </lineage>
</organism>
<dbReference type="Gene3D" id="3.40.50.300">
    <property type="entry name" value="P-loop containing nucleotide triphosphate hydrolases"/>
    <property type="match status" value="1"/>
</dbReference>
<dbReference type="Gene3D" id="1.20.272.10">
    <property type="match status" value="1"/>
</dbReference>
<dbReference type="PANTHER" id="PTHR34388">
    <property type="entry name" value="DNA POLYMERASE III SUBUNIT DELTA"/>
    <property type="match status" value="1"/>
</dbReference>
<comment type="catalytic activity">
    <reaction evidence="8">
        <text>DNA(n) + a 2'-deoxyribonucleoside 5'-triphosphate = DNA(n+1) + diphosphate</text>
        <dbReference type="Rhea" id="RHEA:22508"/>
        <dbReference type="Rhea" id="RHEA-COMP:17339"/>
        <dbReference type="Rhea" id="RHEA-COMP:17340"/>
        <dbReference type="ChEBI" id="CHEBI:33019"/>
        <dbReference type="ChEBI" id="CHEBI:61560"/>
        <dbReference type="ChEBI" id="CHEBI:173112"/>
        <dbReference type="EC" id="2.7.7.7"/>
    </reaction>
</comment>
<dbReference type="InterPro" id="IPR010372">
    <property type="entry name" value="DNA_pol3_delta_N"/>
</dbReference>
<evidence type="ECO:0000256" key="5">
    <source>
        <dbReference type="ARBA" id="ARBA00022705"/>
    </source>
</evidence>
<proteinExistence type="inferred from homology"/>
<dbReference type="GO" id="GO:0003887">
    <property type="term" value="F:DNA-directed DNA polymerase activity"/>
    <property type="evidence" value="ECO:0007669"/>
    <property type="project" value="UniProtKB-KW"/>
</dbReference>
<keyword evidence="6" id="KW-0239">DNA-directed DNA polymerase</keyword>
<keyword evidence="3 11" id="KW-0808">Transferase</keyword>
<dbReference type="PANTHER" id="PTHR34388:SF1">
    <property type="entry name" value="DNA POLYMERASE III SUBUNIT DELTA"/>
    <property type="match status" value="1"/>
</dbReference>
<dbReference type="InterPro" id="IPR027417">
    <property type="entry name" value="P-loop_NTPase"/>
</dbReference>
<reference evidence="11" key="1">
    <citation type="submission" date="2020-10" db="EMBL/GenBank/DDBJ databases">
        <authorList>
            <person name="Gilroy R."/>
        </authorList>
    </citation>
    <scope>NUCLEOTIDE SEQUENCE</scope>
    <source>
        <strain evidence="11">ChiSxjej2B14-8506</strain>
    </source>
</reference>
<name>A0A9D1S4K2_9FIRM</name>